<dbReference type="InterPro" id="IPR026337">
    <property type="entry name" value="AKG_HExxH"/>
</dbReference>
<accession>A0A318KFW5</accession>
<keyword evidence="2" id="KW-1185">Reference proteome</keyword>
<gene>
    <name evidence="1" type="ORF">DFR70_113103</name>
</gene>
<name>A0A318KFW5_9NOCA</name>
<organism evidence="1 2">
    <name type="scientific">Nocardia tenerifensis</name>
    <dbReference type="NCBI Taxonomy" id="228006"/>
    <lineage>
        <taxon>Bacteria</taxon>
        <taxon>Bacillati</taxon>
        <taxon>Actinomycetota</taxon>
        <taxon>Actinomycetes</taxon>
        <taxon>Mycobacteriales</taxon>
        <taxon>Nocardiaceae</taxon>
        <taxon>Nocardia</taxon>
    </lineage>
</organism>
<dbReference type="EMBL" id="QJKF01000013">
    <property type="protein sequence ID" value="PXX58768.1"/>
    <property type="molecule type" value="Genomic_DNA"/>
</dbReference>
<dbReference type="AlphaFoldDB" id="A0A318KFW5"/>
<protein>
    <submittedName>
        <fullName evidence="1">HEXXH motif-containing protein</fullName>
    </submittedName>
</protein>
<reference evidence="1 2" key="1">
    <citation type="submission" date="2018-05" db="EMBL/GenBank/DDBJ databases">
        <title>Genomic Encyclopedia of Type Strains, Phase IV (KMG-IV): sequencing the most valuable type-strain genomes for metagenomic binning, comparative biology and taxonomic classification.</title>
        <authorList>
            <person name="Goeker M."/>
        </authorList>
    </citation>
    <scope>NUCLEOTIDE SEQUENCE [LARGE SCALE GENOMIC DNA]</scope>
    <source>
        <strain evidence="1 2">DSM 44704</strain>
    </source>
</reference>
<sequence length="389" mass="43118">MPDISITPTPASGTDRLPDLLADRAKDTLLRKLDTHLAHPADPYRDQMALARESVDRLPDGDLARAVSHPLFKKWSVSDGKATDIQPLDLNRILLAALIEGDAVPDRAMVVPLAEGDLRGPGLRHRRVADEPFTSIRITGDEALLDAGPSRHGVTSRELLHQGVRPLPDADLVLDAGDPVFRRFLARMNAVPGVGTDARRDLKPVTQPSPALIDAYRTVLTLLRECWPEAAAELLRYVRVIVPFESELLLGWATPLFQGAVFVRSAPDDLLFTFERLVHEAAHLRLFAIQHTGRLHDDPPDKRLVSVARPDPRPVIGVFHASFVYARLCEAFAKAIDHGMDERWSARLDTLLMRYRALSRTLHEGATLTALGEDILAQLDARIDALFVR</sequence>
<comment type="caution">
    <text evidence="1">The sequence shown here is derived from an EMBL/GenBank/DDBJ whole genome shotgun (WGS) entry which is preliminary data.</text>
</comment>
<evidence type="ECO:0000313" key="2">
    <source>
        <dbReference type="Proteomes" id="UP000247569"/>
    </source>
</evidence>
<dbReference type="OrthoDB" id="796761at2"/>
<evidence type="ECO:0000313" key="1">
    <source>
        <dbReference type="EMBL" id="PXX58768.1"/>
    </source>
</evidence>
<dbReference type="NCBIfam" id="TIGR04267">
    <property type="entry name" value="mod_HExxH"/>
    <property type="match status" value="1"/>
</dbReference>
<dbReference type="Proteomes" id="UP000247569">
    <property type="component" value="Unassembled WGS sequence"/>
</dbReference>
<proteinExistence type="predicted"/>
<dbReference type="RefSeq" id="WP_040739955.1">
    <property type="nucleotide sequence ID" value="NZ_QJKF01000013.1"/>
</dbReference>